<organism evidence="3 4">
    <name type="scientific">Eiseniibacteriota bacterium</name>
    <dbReference type="NCBI Taxonomy" id="2212470"/>
    <lineage>
        <taxon>Bacteria</taxon>
        <taxon>Candidatus Eiseniibacteriota</taxon>
    </lineage>
</organism>
<dbReference type="Proteomes" id="UP000319836">
    <property type="component" value="Unassembled WGS sequence"/>
</dbReference>
<evidence type="ECO:0000313" key="3">
    <source>
        <dbReference type="EMBL" id="TMQ69372.1"/>
    </source>
</evidence>
<proteinExistence type="predicted"/>
<feature type="signal peptide" evidence="2">
    <location>
        <begin position="1"/>
        <end position="26"/>
    </location>
</feature>
<dbReference type="AlphaFoldDB" id="A0A538U0G6"/>
<sequence>MGFMTGQRAALALALGLALGACIPPATPPASPSATASGSAILDGAGPSQLPHSPAPTPATVLAIDVGQRPAGPWAVTFQEVGTEAVREVYDLAPACAEATCDIDATIQTFAGESLGTGIFRFADGMYRYEADRTEKIACFDGFETVPDGARRVSHTILIIAGYRAVGTSAITVDIRGTRAVDVTPAGGSGCPAETFAYIANGQRTEFAAAPTATPKDPAPIPVIGASFFGSGAKVVTYAVGGSSAEEIIASIQASGPFSDWLHARAEALTTAVPRYRFVLADTAGQCHIQVTKKPAIIFTFTITLPSWKQPRSVGQATVLWWAKELQRVATHENHHVQIYRDGAARMTAALGHSTCSNVADHLRAIVRDIDTAQCEFDLKEYGSALGLSLTSCLTR</sequence>
<evidence type="ECO:0000313" key="4">
    <source>
        <dbReference type="Proteomes" id="UP000319836"/>
    </source>
</evidence>
<dbReference type="EMBL" id="VBPA01000306">
    <property type="protein sequence ID" value="TMQ69372.1"/>
    <property type="molecule type" value="Genomic_DNA"/>
</dbReference>
<name>A0A538U0G6_UNCEI</name>
<evidence type="ECO:0000256" key="1">
    <source>
        <dbReference type="SAM" id="MobiDB-lite"/>
    </source>
</evidence>
<dbReference type="Pfam" id="PF06037">
    <property type="entry name" value="DUF922"/>
    <property type="match status" value="1"/>
</dbReference>
<accession>A0A538U0G6</accession>
<feature type="chain" id="PRO_5021848447" evidence="2">
    <location>
        <begin position="27"/>
        <end position="396"/>
    </location>
</feature>
<dbReference type="InterPro" id="IPR010321">
    <property type="entry name" value="DUF922"/>
</dbReference>
<gene>
    <name evidence="3" type="ORF">E6K80_11925</name>
</gene>
<comment type="caution">
    <text evidence="3">The sequence shown here is derived from an EMBL/GenBank/DDBJ whole genome shotgun (WGS) entry which is preliminary data.</text>
</comment>
<keyword evidence="2" id="KW-0732">Signal</keyword>
<reference evidence="3 4" key="1">
    <citation type="journal article" date="2019" name="Nat. Microbiol.">
        <title>Mediterranean grassland soil C-N compound turnover is dependent on rainfall and depth, and is mediated by genomically divergent microorganisms.</title>
        <authorList>
            <person name="Diamond S."/>
            <person name="Andeer P.F."/>
            <person name="Li Z."/>
            <person name="Crits-Christoph A."/>
            <person name="Burstein D."/>
            <person name="Anantharaman K."/>
            <person name="Lane K.R."/>
            <person name="Thomas B.C."/>
            <person name="Pan C."/>
            <person name="Northen T.R."/>
            <person name="Banfield J.F."/>
        </authorList>
    </citation>
    <scope>NUCLEOTIDE SEQUENCE [LARGE SCALE GENOMIC DNA]</scope>
    <source>
        <strain evidence="3">WS_10</strain>
    </source>
</reference>
<feature type="region of interest" description="Disordered" evidence="1">
    <location>
        <begin position="28"/>
        <end position="58"/>
    </location>
</feature>
<protein>
    <submittedName>
        <fullName evidence="3">DUF922 domain-containing protein</fullName>
    </submittedName>
</protein>
<evidence type="ECO:0000256" key="2">
    <source>
        <dbReference type="SAM" id="SignalP"/>
    </source>
</evidence>